<protein>
    <submittedName>
        <fullName evidence="2">Uncharacterized protein</fullName>
    </submittedName>
</protein>
<feature type="region of interest" description="Disordered" evidence="1">
    <location>
        <begin position="68"/>
        <end position="154"/>
    </location>
</feature>
<feature type="compositionally biased region" description="Low complexity" evidence="1">
    <location>
        <begin position="130"/>
        <end position="145"/>
    </location>
</feature>
<dbReference type="EMBL" id="JANIIK010000035">
    <property type="protein sequence ID" value="KAJ3613584.1"/>
    <property type="molecule type" value="Genomic_DNA"/>
</dbReference>
<evidence type="ECO:0000313" key="2">
    <source>
        <dbReference type="EMBL" id="KAJ3613584.1"/>
    </source>
</evidence>
<evidence type="ECO:0000256" key="1">
    <source>
        <dbReference type="SAM" id="MobiDB-lite"/>
    </source>
</evidence>
<sequence length="545" mass="62025">MHYPNMRDEELRVIENTIRLAVDSIINVLASVDCARTREHERTLAEREREIRRLTDRGRRFEREVKALRKRRGGYDTGGGHTTGEHRPPPVDPEGSDPWPGWEEEEEEDGEEEDEDEDPPGPPPPPCFPPMMSFSLSLLQSPSSPTRNQVPAAPSPAIQPALQQTVVSHTPEAVDGLEVRQVLVDVPVIKEEPSDMDAVCESSDFHTPVHGGEHFFSVDSGDKGLPGNNEYHPSSPGNENPKMSTNQNWHYNFKIPWDKMSVHIKKKLKAGVRPSTSERRMVIRVIVSDLLATCKTTGKKHVLEIARRVIRTYPKSFRDEIGGEVVGSGYDSIVRQMLSSIYNVRRTDHFSRRRLTLTTMTKHRQRHSYGCINPEPQLPAGETQDTQNRKTDELKLMFKNRDKDMTKMEVLMMETFASQRKDMLSAQKNTKTLLEKWPYLFHVTGMRIHFRELTGILISERFEDTTARRILEFFHFLPIGPSSRLGDLVVQTTREGCDSSCGAVLLLLAHFNDQQERMFVQVDHATAASEVDTTTLPWNPCIVVC</sequence>
<dbReference type="PANTHER" id="PTHR31025:SF22">
    <property type="entry name" value="IP13529P"/>
    <property type="match status" value="1"/>
</dbReference>
<feature type="region of interest" description="Disordered" evidence="1">
    <location>
        <begin position="223"/>
        <end position="243"/>
    </location>
</feature>
<feature type="compositionally biased region" description="Polar residues" evidence="1">
    <location>
        <begin position="231"/>
        <end position="243"/>
    </location>
</feature>
<dbReference type="Proteomes" id="UP001148018">
    <property type="component" value="Unassembled WGS sequence"/>
</dbReference>
<name>A0A9Q0IWE9_9TELE</name>
<accession>A0A9Q0IWE9</accession>
<comment type="caution">
    <text evidence="2">The sequence shown here is derived from an EMBL/GenBank/DDBJ whole genome shotgun (WGS) entry which is preliminary data.</text>
</comment>
<gene>
    <name evidence="2" type="ORF">NHX12_019830</name>
</gene>
<feature type="compositionally biased region" description="Acidic residues" evidence="1">
    <location>
        <begin position="102"/>
        <end position="119"/>
    </location>
</feature>
<evidence type="ECO:0000313" key="3">
    <source>
        <dbReference type="Proteomes" id="UP001148018"/>
    </source>
</evidence>
<dbReference type="OrthoDB" id="8838209at2759"/>
<keyword evidence="3" id="KW-1185">Reference proteome</keyword>
<dbReference type="PANTHER" id="PTHR31025">
    <property type="entry name" value="SI:CH211-196P9.1-RELATED"/>
    <property type="match status" value="1"/>
</dbReference>
<feature type="compositionally biased region" description="Pro residues" evidence="1">
    <location>
        <begin position="120"/>
        <end position="129"/>
    </location>
</feature>
<dbReference type="AlphaFoldDB" id="A0A9Q0IWE9"/>
<feature type="region of interest" description="Disordered" evidence="1">
    <location>
        <begin position="366"/>
        <end position="387"/>
    </location>
</feature>
<feature type="non-terminal residue" evidence="2">
    <location>
        <position position="545"/>
    </location>
</feature>
<proteinExistence type="predicted"/>
<reference evidence="2" key="1">
    <citation type="submission" date="2022-07" db="EMBL/GenBank/DDBJ databases">
        <title>Chromosome-level genome of Muraenolepis orangiensis.</title>
        <authorList>
            <person name="Kim J."/>
        </authorList>
    </citation>
    <scope>NUCLEOTIDE SEQUENCE</scope>
    <source>
        <strain evidence="2">KU_S4_2022</strain>
        <tissue evidence="2">Muscle</tissue>
    </source>
</reference>
<organism evidence="2 3">
    <name type="scientific">Muraenolepis orangiensis</name>
    <name type="common">Patagonian moray cod</name>
    <dbReference type="NCBI Taxonomy" id="630683"/>
    <lineage>
        <taxon>Eukaryota</taxon>
        <taxon>Metazoa</taxon>
        <taxon>Chordata</taxon>
        <taxon>Craniata</taxon>
        <taxon>Vertebrata</taxon>
        <taxon>Euteleostomi</taxon>
        <taxon>Actinopterygii</taxon>
        <taxon>Neopterygii</taxon>
        <taxon>Teleostei</taxon>
        <taxon>Neoteleostei</taxon>
        <taxon>Acanthomorphata</taxon>
        <taxon>Zeiogadaria</taxon>
        <taxon>Gadariae</taxon>
        <taxon>Gadiformes</taxon>
        <taxon>Muraenolepidoidei</taxon>
        <taxon>Muraenolepididae</taxon>
        <taxon>Muraenolepis</taxon>
    </lineage>
</organism>